<dbReference type="InterPro" id="IPR039422">
    <property type="entry name" value="MarR/SlyA-like"/>
</dbReference>
<keyword evidence="3" id="KW-0804">Transcription</keyword>
<evidence type="ECO:0000256" key="1">
    <source>
        <dbReference type="ARBA" id="ARBA00023015"/>
    </source>
</evidence>
<dbReference type="PANTHER" id="PTHR33164:SF89">
    <property type="entry name" value="MARR FAMILY REGULATORY PROTEIN"/>
    <property type="match status" value="1"/>
</dbReference>
<accession>A0A7V1BMC3</accession>
<dbReference type="InterPro" id="IPR036390">
    <property type="entry name" value="WH_DNA-bd_sf"/>
</dbReference>
<dbReference type="GO" id="GO:0003700">
    <property type="term" value="F:DNA-binding transcription factor activity"/>
    <property type="evidence" value="ECO:0007669"/>
    <property type="project" value="InterPro"/>
</dbReference>
<organism evidence="5">
    <name type="scientific">Halopseudomonas xinjiangensis</name>
    <dbReference type="NCBI Taxonomy" id="487184"/>
    <lineage>
        <taxon>Bacteria</taxon>
        <taxon>Pseudomonadati</taxon>
        <taxon>Pseudomonadota</taxon>
        <taxon>Gammaproteobacteria</taxon>
        <taxon>Pseudomonadales</taxon>
        <taxon>Pseudomonadaceae</taxon>
        <taxon>Halopseudomonas</taxon>
    </lineage>
</organism>
<dbReference type="AlphaFoldDB" id="A0A7V1BMC3"/>
<dbReference type="PROSITE" id="PS50995">
    <property type="entry name" value="HTH_MARR_2"/>
    <property type="match status" value="1"/>
</dbReference>
<proteinExistence type="predicted"/>
<gene>
    <name evidence="5" type="ORF">ENH64_03955</name>
</gene>
<dbReference type="Proteomes" id="UP000885703">
    <property type="component" value="Unassembled WGS sequence"/>
</dbReference>
<dbReference type="PROSITE" id="PS01117">
    <property type="entry name" value="HTH_MARR_1"/>
    <property type="match status" value="1"/>
</dbReference>
<keyword evidence="1" id="KW-0805">Transcription regulation</keyword>
<dbReference type="SUPFAM" id="SSF46785">
    <property type="entry name" value="Winged helix' DNA-binding domain"/>
    <property type="match status" value="1"/>
</dbReference>
<protein>
    <submittedName>
        <fullName evidence="5">MarR family transcriptional regulator</fullName>
    </submittedName>
</protein>
<evidence type="ECO:0000313" key="5">
    <source>
        <dbReference type="EMBL" id="HDZ55618.1"/>
    </source>
</evidence>
<comment type="caution">
    <text evidence="5">The sequence shown here is derived from an EMBL/GenBank/DDBJ whole genome shotgun (WGS) entry which is preliminary data.</text>
</comment>
<name>A0A7V1BMC3_9GAMM</name>
<reference evidence="5" key="1">
    <citation type="journal article" date="2020" name="mSystems">
        <title>Genome- and Community-Level Interaction Insights into Carbon Utilization and Element Cycling Functions of Hydrothermarchaeota in Hydrothermal Sediment.</title>
        <authorList>
            <person name="Zhou Z."/>
            <person name="Liu Y."/>
            <person name="Xu W."/>
            <person name="Pan J."/>
            <person name="Luo Z.H."/>
            <person name="Li M."/>
        </authorList>
    </citation>
    <scope>NUCLEOTIDE SEQUENCE [LARGE SCALE GENOMIC DNA]</scope>
    <source>
        <strain evidence="5">HyVt-324</strain>
    </source>
</reference>
<dbReference type="PRINTS" id="PR00598">
    <property type="entry name" value="HTHMARR"/>
</dbReference>
<sequence>MPSNLVTTVIFRLCGKMLFLKCVCRWEPNAMYMMHDLYLSLRRLQRASEIHAKRLGRHSGLTPIQLLILHSIKAMGEGTLGDLAKQVSVSQATLSTIIDRLENRELLQRIRSKSDKRKVHLALSEKGQAAIQAEPALLPTQFLDRFGRLADWEQLMLLASLQRVAGLLEADQHGPTELFENETAA</sequence>
<evidence type="ECO:0000256" key="3">
    <source>
        <dbReference type="ARBA" id="ARBA00023163"/>
    </source>
</evidence>
<dbReference type="GO" id="GO:0006950">
    <property type="term" value="P:response to stress"/>
    <property type="evidence" value="ECO:0007669"/>
    <property type="project" value="TreeGrafter"/>
</dbReference>
<dbReference type="InterPro" id="IPR023187">
    <property type="entry name" value="Tscrpt_reg_MarR-type_CS"/>
</dbReference>
<dbReference type="GO" id="GO:0003677">
    <property type="term" value="F:DNA binding"/>
    <property type="evidence" value="ECO:0007669"/>
    <property type="project" value="UniProtKB-KW"/>
</dbReference>
<evidence type="ECO:0000259" key="4">
    <source>
        <dbReference type="PROSITE" id="PS50995"/>
    </source>
</evidence>
<dbReference type="InterPro" id="IPR036388">
    <property type="entry name" value="WH-like_DNA-bd_sf"/>
</dbReference>
<dbReference type="InterPro" id="IPR000835">
    <property type="entry name" value="HTH_MarR-typ"/>
</dbReference>
<dbReference type="EMBL" id="DRFO01000014">
    <property type="protein sequence ID" value="HDZ55618.1"/>
    <property type="molecule type" value="Genomic_DNA"/>
</dbReference>
<feature type="domain" description="HTH marR-type" evidence="4">
    <location>
        <begin position="34"/>
        <end position="166"/>
    </location>
</feature>
<evidence type="ECO:0000256" key="2">
    <source>
        <dbReference type="ARBA" id="ARBA00023125"/>
    </source>
</evidence>
<dbReference type="SMART" id="SM00347">
    <property type="entry name" value="HTH_MARR"/>
    <property type="match status" value="1"/>
</dbReference>
<keyword evidence="2" id="KW-0238">DNA-binding</keyword>
<dbReference type="PANTHER" id="PTHR33164">
    <property type="entry name" value="TRANSCRIPTIONAL REGULATOR, MARR FAMILY"/>
    <property type="match status" value="1"/>
</dbReference>
<dbReference type="Pfam" id="PF01047">
    <property type="entry name" value="MarR"/>
    <property type="match status" value="1"/>
</dbReference>
<dbReference type="Gene3D" id="1.10.10.10">
    <property type="entry name" value="Winged helix-like DNA-binding domain superfamily/Winged helix DNA-binding domain"/>
    <property type="match status" value="1"/>
</dbReference>